<comment type="similarity">
    <text evidence="4">Belongs to the FlgA family.</text>
</comment>
<dbReference type="InterPro" id="IPR013974">
    <property type="entry name" value="SAF"/>
</dbReference>
<name>A0A419A7T0_9RHOB</name>
<comment type="subcellular location">
    <subcellularLocation>
        <location evidence="1 4">Periplasm</location>
    </subcellularLocation>
</comment>
<evidence type="ECO:0000256" key="2">
    <source>
        <dbReference type="ARBA" id="ARBA00022729"/>
    </source>
</evidence>
<comment type="caution">
    <text evidence="6">The sequence shown here is derived from an EMBL/GenBank/DDBJ whole genome shotgun (WGS) entry which is preliminary data.</text>
</comment>
<reference evidence="7" key="1">
    <citation type="submission" date="2018-09" db="EMBL/GenBank/DDBJ databases">
        <title>Paracoccus onubensis nov. sp. a moderate halophilic bacterium isolated from Gruta de las Maravillas (Aracena, Spain).</title>
        <authorList>
            <person name="Jurado V."/>
            <person name="Gutierrez-Patricio S."/>
            <person name="Gonzalez-Pimentel J.L."/>
            <person name="Miller A.Z."/>
            <person name="Laiz L."/>
            <person name="Saiz-Jimenez C."/>
        </authorList>
    </citation>
    <scope>NUCLEOTIDE SEQUENCE [LARGE SCALE GENOMIC DNA]</scope>
    <source>
        <strain evidence="7">DSM 26381</strain>
    </source>
</reference>
<protein>
    <recommendedName>
        <fullName evidence="4">Flagella basal body P-ring formation protein FlgA</fullName>
    </recommendedName>
</protein>
<keyword evidence="6" id="KW-0969">Cilium</keyword>
<evidence type="ECO:0000256" key="3">
    <source>
        <dbReference type="ARBA" id="ARBA00022764"/>
    </source>
</evidence>
<proteinExistence type="inferred from homology"/>
<evidence type="ECO:0000259" key="5">
    <source>
        <dbReference type="SMART" id="SM00858"/>
    </source>
</evidence>
<dbReference type="CDD" id="cd11614">
    <property type="entry name" value="SAF_CpaB_FlgA_like"/>
    <property type="match status" value="1"/>
</dbReference>
<feature type="domain" description="SAF" evidence="5">
    <location>
        <begin position="18"/>
        <end position="75"/>
    </location>
</feature>
<comment type="function">
    <text evidence="4">Involved in the assembly process of the P-ring formation. It may associate with FlgF on the rod constituting a structure essential for the P-ring assembly or may act as a modulator protein for the P-ring assembly.</text>
</comment>
<keyword evidence="2 4" id="KW-0732">Signal</keyword>
<sequence length="138" mass="14839">MRALILTLALLAPLPAWAAVVTAARTLPAGTVITAEDLRMAEDKRTGLADPSQAIGMQTRITIYEGRPIQSTLLQAPRLVARNQIVRLSFRRGPLRIETSGRAMSEGAAGEVIRVLNLESRSTVNARVNPDGTLSVLN</sequence>
<dbReference type="SMART" id="SM00858">
    <property type="entry name" value="SAF"/>
    <property type="match status" value="1"/>
</dbReference>
<dbReference type="InterPro" id="IPR039246">
    <property type="entry name" value="Flagellar_FlgA"/>
</dbReference>
<dbReference type="NCBIfam" id="TIGR03170">
    <property type="entry name" value="flgA_cterm"/>
    <property type="match status" value="1"/>
</dbReference>
<dbReference type="InterPro" id="IPR036732">
    <property type="entry name" value="AFP_Neu5c_C_sf"/>
</dbReference>
<dbReference type="OrthoDB" id="7619725at2"/>
<organism evidence="6 7">
    <name type="scientific">Paracoccus siganidrum</name>
    <dbReference type="NCBI Taxonomy" id="1276757"/>
    <lineage>
        <taxon>Bacteria</taxon>
        <taxon>Pseudomonadati</taxon>
        <taxon>Pseudomonadota</taxon>
        <taxon>Alphaproteobacteria</taxon>
        <taxon>Rhodobacterales</taxon>
        <taxon>Paracoccaceae</taxon>
        <taxon>Paracoccus</taxon>
    </lineage>
</organism>
<keyword evidence="4" id="KW-1005">Bacterial flagellum biogenesis</keyword>
<gene>
    <name evidence="6" type="primary">flgA</name>
    <name evidence="6" type="ORF">D3P05_08755</name>
</gene>
<evidence type="ECO:0000256" key="1">
    <source>
        <dbReference type="ARBA" id="ARBA00004418"/>
    </source>
</evidence>
<dbReference type="Proteomes" id="UP000283587">
    <property type="component" value="Unassembled WGS sequence"/>
</dbReference>
<keyword evidence="3 4" id="KW-0574">Periplasm</keyword>
<dbReference type="InterPro" id="IPR017585">
    <property type="entry name" value="SAF_FlgA"/>
</dbReference>
<dbReference type="AlphaFoldDB" id="A0A419A7T0"/>
<evidence type="ECO:0000313" key="7">
    <source>
        <dbReference type="Proteomes" id="UP000283587"/>
    </source>
</evidence>
<feature type="signal peptide" evidence="4">
    <location>
        <begin position="1"/>
        <end position="18"/>
    </location>
</feature>
<keyword evidence="7" id="KW-1185">Reference proteome</keyword>
<dbReference type="Pfam" id="PF13144">
    <property type="entry name" value="ChapFlgA"/>
    <property type="match status" value="1"/>
</dbReference>
<dbReference type="Gene3D" id="3.90.1210.10">
    <property type="entry name" value="Antifreeze-like/N-acetylneuraminic acid synthase C-terminal domain"/>
    <property type="match status" value="1"/>
</dbReference>
<evidence type="ECO:0000256" key="4">
    <source>
        <dbReference type="RuleBase" id="RU362063"/>
    </source>
</evidence>
<evidence type="ECO:0000313" key="6">
    <source>
        <dbReference type="EMBL" id="RJL16661.1"/>
    </source>
</evidence>
<feature type="chain" id="PRO_5018821985" description="Flagella basal body P-ring formation protein FlgA" evidence="4">
    <location>
        <begin position="19"/>
        <end position="138"/>
    </location>
</feature>
<dbReference type="PANTHER" id="PTHR36307:SF1">
    <property type="entry name" value="FLAGELLA BASAL BODY P-RING FORMATION PROTEIN FLGA"/>
    <property type="match status" value="1"/>
</dbReference>
<dbReference type="PANTHER" id="PTHR36307">
    <property type="entry name" value="FLAGELLA BASAL BODY P-RING FORMATION PROTEIN FLGA"/>
    <property type="match status" value="1"/>
</dbReference>
<dbReference type="GO" id="GO:0042597">
    <property type="term" value="C:periplasmic space"/>
    <property type="evidence" value="ECO:0007669"/>
    <property type="project" value="UniProtKB-SubCell"/>
</dbReference>
<dbReference type="Gene3D" id="2.30.30.760">
    <property type="match status" value="1"/>
</dbReference>
<dbReference type="SUPFAM" id="SSF51269">
    <property type="entry name" value="AFP III-like domain"/>
    <property type="match status" value="1"/>
</dbReference>
<dbReference type="EMBL" id="QZEW01000030">
    <property type="protein sequence ID" value="RJL16661.1"/>
    <property type="molecule type" value="Genomic_DNA"/>
</dbReference>
<accession>A0A419A7T0</accession>
<keyword evidence="6" id="KW-0282">Flagellum</keyword>
<keyword evidence="6" id="KW-0966">Cell projection</keyword>
<dbReference type="GO" id="GO:0044780">
    <property type="term" value="P:bacterial-type flagellum assembly"/>
    <property type="evidence" value="ECO:0007669"/>
    <property type="project" value="InterPro"/>
</dbReference>
<dbReference type="RefSeq" id="WP_119897794.1">
    <property type="nucleotide sequence ID" value="NZ_QNRC01000005.1"/>
</dbReference>